<feature type="non-terminal residue" evidence="1">
    <location>
        <position position="1"/>
    </location>
</feature>
<dbReference type="Proteomes" id="UP001233999">
    <property type="component" value="Unassembled WGS sequence"/>
</dbReference>
<organism evidence="1 2">
    <name type="scientific">Diploptera punctata</name>
    <name type="common">Pacific beetle cockroach</name>
    <dbReference type="NCBI Taxonomy" id="6984"/>
    <lineage>
        <taxon>Eukaryota</taxon>
        <taxon>Metazoa</taxon>
        <taxon>Ecdysozoa</taxon>
        <taxon>Arthropoda</taxon>
        <taxon>Hexapoda</taxon>
        <taxon>Insecta</taxon>
        <taxon>Pterygota</taxon>
        <taxon>Neoptera</taxon>
        <taxon>Polyneoptera</taxon>
        <taxon>Dictyoptera</taxon>
        <taxon>Blattodea</taxon>
        <taxon>Blaberoidea</taxon>
        <taxon>Blaberidae</taxon>
        <taxon>Diplopterinae</taxon>
        <taxon>Diploptera</taxon>
    </lineage>
</organism>
<reference evidence="1" key="1">
    <citation type="journal article" date="2023" name="IScience">
        <title>Live-bearing cockroach genome reveals convergent evolutionary mechanisms linked to viviparity in insects and beyond.</title>
        <authorList>
            <person name="Fouks B."/>
            <person name="Harrison M.C."/>
            <person name="Mikhailova A.A."/>
            <person name="Marchal E."/>
            <person name="English S."/>
            <person name="Carruthers M."/>
            <person name="Jennings E.C."/>
            <person name="Chiamaka E.L."/>
            <person name="Frigard R.A."/>
            <person name="Pippel M."/>
            <person name="Attardo G.M."/>
            <person name="Benoit J.B."/>
            <person name="Bornberg-Bauer E."/>
            <person name="Tobe S.S."/>
        </authorList>
    </citation>
    <scope>NUCLEOTIDE SEQUENCE</scope>
    <source>
        <strain evidence="1">Stay&amp;Tobe</strain>
    </source>
</reference>
<feature type="non-terminal residue" evidence="1">
    <location>
        <position position="136"/>
    </location>
</feature>
<keyword evidence="2" id="KW-1185">Reference proteome</keyword>
<accession>A0AAD8E3E0</accession>
<proteinExistence type="predicted"/>
<name>A0AAD8E3E0_DIPPU</name>
<comment type="caution">
    <text evidence="1">The sequence shown here is derived from an EMBL/GenBank/DDBJ whole genome shotgun (WGS) entry which is preliminary data.</text>
</comment>
<protein>
    <submittedName>
        <fullName evidence="1">Uncharacterized protein</fullName>
    </submittedName>
</protein>
<gene>
    <name evidence="1" type="ORF">L9F63_025755</name>
</gene>
<evidence type="ECO:0000313" key="2">
    <source>
        <dbReference type="Proteomes" id="UP001233999"/>
    </source>
</evidence>
<sequence>ISDLMETYGTTTVSENNLPRRQLFSPSVKFLLTNLKVHDSSMDGDGGEQAVAVVTGDATHTLEQGVLHAAESDEEGLLSGQHITPDSLHNLLIEKRIETEKDMENCFGFDDEGQDMKNFKIHNFILVFFNVNLLQI</sequence>
<evidence type="ECO:0000313" key="1">
    <source>
        <dbReference type="EMBL" id="KAJ9575294.1"/>
    </source>
</evidence>
<reference evidence="1" key="2">
    <citation type="submission" date="2023-05" db="EMBL/GenBank/DDBJ databases">
        <authorList>
            <person name="Fouks B."/>
        </authorList>
    </citation>
    <scope>NUCLEOTIDE SEQUENCE</scope>
    <source>
        <strain evidence="1">Stay&amp;Tobe</strain>
        <tissue evidence="1">Testes</tissue>
    </source>
</reference>
<dbReference type="AlphaFoldDB" id="A0AAD8E3E0"/>
<dbReference type="EMBL" id="JASPKZ010010039">
    <property type="protein sequence ID" value="KAJ9575294.1"/>
    <property type="molecule type" value="Genomic_DNA"/>
</dbReference>